<protein>
    <submittedName>
        <fullName evidence="3">Uncharacterized protein</fullName>
    </submittedName>
</protein>
<keyword evidence="2" id="KW-0732">Signal</keyword>
<keyword evidence="4" id="KW-1185">Reference proteome</keyword>
<evidence type="ECO:0000256" key="1">
    <source>
        <dbReference type="SAM" id="MobiDB-lite"/>
    </source>
</evidence>
<sequence length="197" mass="19819">MFATLITVALFAASTLTGVVADDFTIETPTLTQCGKSTISWDKNQGAVNVILVKAAEPCGEIIRDFGDFTNNTFSWTADLAPGTEYVLSAENQDGDEAWSKSFTIAKSDDTSCLKTTASSSASVSHTPATSSSSVAHQTIAAAGAAVTGGSTPTDDGDSGDSTGPLGAAGQGSSGAAALHMSPIMVLCALFAVALAL</sequence>
<gene>
    <name evidence="3" type="ORF">DFH08DRAFT_838374</name>
</gene>
<comment type="caution">
    <text evidence="3">The sequence shown here is derived from an EMBL/GenBank/DDBJ whole genome shotgun (WGS) entry which is preliminary data.</text>
</comment>
<evidence type="ECO:0000313" key="3">
    <source>
        <dbReference type="EMBL" id="KAJ7364114.1"/>
    </source>
</evidence>
<dbReference type="EMBL" id="JARIHO010000003">
    <property type="protein sequence ID" value="KAJ7364114.1"/>
    <property type="molecule type" value="Genomic_DNA"/>
</dbReference>
<evidence type="ECO:0000256" key="2">
    <source>
        <dbReference type="SAM" id="SignalP"/>
    </source>
</evidence>
<feature type="chain" id="PRO_5042232768" evidence="2">
    <location>
        <begin position="22"/>
        <end position="197"/>
    </location>
</feature>
<proteinExistence type="predicted"/>
<reference evidence="3" key="1">
    <citation type="submission" date="2023-03" db="EMBL/GenBank/DDBJ databases">
        <title>Massive genome expansion in bonnet fungi (Mycena s.s.) driven by repeated elements and novel gene families across ecological guilds.</title>
        <authorList>
            <consortium name="Lawrence Berkeley National Laboratory"/>
            <person name="Harder C.B."/>
            <person name="Miyauchi S."/>
            <person name="Viragh M."/>
            <person name="Kuo A."/>
            <person name="Thoen E."/>
            <person name="Andreopoulos B."/>
            <person name="Lu D."/>
            <person name="Skrede I."/>
            <person name="Drula E."/>
            <person name="Henrissat B."/>
            <person name="Morin E."/>
            <person name="Kohler A."/>
            <person name="Barry K."/>
            <person name="LaButti K."/>
            <person name="Morin E."/>
            <person name="Salamov A."/>
            <person name="Lipzen A."/>
            <person name="Mereny Z."/>
            <person name="Hegedus B."/>
            <person name="Baldrian P."/>
            <person name="Stursova M."/>
            <person name="Weitz H."/>
            <person name="Taylor A."/>
            <person name="Grigoriev I.V."/>
            <person name="Nagy L.G."/>
            <person name="Martin F."/>
            <person name="Kauserud H."/>
        </authorList>
    </citation>
    <scope>NUCLEOTIDE SEQUENCE</scope>
    <source>
        <strain evidence="3">CBHHK002</strain>
    </source>
</reference>
<organism evidence="3 4">
    <name type="scientific">Mycena albidolilacea</name>
    <dbReference type="NCBI Taxonomy" id="1033008"/>
    <lineage>
        <taxon>Eukaryota</taxon>
        <taxon>Fungi</taxon>
        <taxon>Dikarya</taxon>
        <taxon>Basidiomycota</taxon>
        <taxon>Agaricomycotina</taxon>
        <taxon>Agaricomycetes</taxon>
        <taxon>Agaricomycetidae</taxon>
        <taxon>Agaricales</taxon>
        <taxon>Marasmiineae</taxon>
        <taxon>Mycenaceae</taxon>
        <taxon>Mycena</taxon>
    </lineage>
</organism>
<feature type="signal peptide" evidence="2">
    <location>
        <begin position="1"/>
        <end position="21"/>
    </location>
</feature>
<accession>A0AAD7ANQ6</accession>
<dbReference type="AlphaFoldDB" id="A0AAD7ANQ6"/>
<evidence type="ECO:0000313" key="4">
    <source>
        <dbReference type="Proteomes" id="UP001218218"/>
    </source>
</evidence>
<name>A0AAD7ANQ6_9AGAR</name>
<feature type="compositionally biased region" description="Low complexity" evidence="1">
    <location>
        <begin position="145"/>
        <end position="166"/>
    </location>
</feature>
<dbReference type="Proteomes" id="UP001218218">
    <property type="component" value="Unassembled WGS sequence"/>
</dbReference>
<feature type="region of interest" description="Disordered" evidence="1">
    <location>
        <begin position="145"/>
        <end position="173"/>
    </location>
</feature>